<dbReference type="SUPFAM" id="SSF52058">
    <property type="entry name" value="L domain-like"/>
    <property type="match status" value="1"/>
</dbReference>
<sequence>MNRVQLEKVYLANVILYADSLETVKKFIQINKKCDDVRKMIRKAPNLFRKTINREEYCFNKWDGIFIMKRTINEYLAQIAREVFPNINTLILEGGEVPRYISQLDAIDRITLYDPPFDLTLMEKIEDCIVEFIWNYSPVSLVNIGKMKLLKRCKIDIGRQKFDINSVFSNKQQHLKILRLSNIGNYKEIEEFKEYKNIERVIIEIDDDTKEEYIEQMSKYAVLVSDQWYSQLNKNVIVMMDKKFHLQIKEKPNVETLEFMQQNYLPYKMIIDADYYDGIQNQFKLFDNVMKLTLNVEIDPQEEVDQDDIMQRRMDRINGIERSDDDDFVDETEEQKEERERLHKLEIERRKHSIMLPQHLTSITINDMTPYFHQTLSITLKELTTSNIPIDFIYQLTYLTKINISNTHITQSLKSLEKLIDITFNLCVDECSEFICPHSVECLKLYNCRNWKFQELSHLKLLDKLMIYDARPNVLSALQLNEATSVKKLYLNNVITASMPTSLTCLIIGSAGNKAIDMTKYPQLKDVCIENSNQVRVKLPLSIKSLYLYCSSIRIFNKNDIQLKELHLEDCEDINFESFNLNHVTKLSLLPFDEEYLEYLEQFPVLEEKNFN</sequence>
<evidence type="ECO:0008006" key="3">
    <source>
        <dbReference type="Google" id="ProtNLM"/>
    </source>
</evidence>
<evidence type="ECO:0000313" key="2">
    <source>
        <dbReference type="Proteomes" id="UP001628156"/>
    </source>
</evidence>
<organism evidence="1 2">
    <name type="scientific">Entamoeba nuttalli</name>
    <dbReference type="NCBI Taxonomy" id="412467"/>
    <lineage>
        <taxon>Eukaryota</taxon>
        <taxon>Amoebozoa</taxon>
        <taxon>Evosea</taxon>
        <taxon>Archamoebae</taxon>
        <taxon>Mastigamoebida</taxon>
        <taxon>Entamoebidae</taxon>
        <taxon>Entamoeba</taxon>
    </lineage>
</organism>
<keyword evidence="2" id="KW-1185">Reference proteome</keyword>
<name>A0ABQ0DSK0_9EUKA</name>
<gene>
    <name evidence="1" type="ORF">ENUP19_0260G0027</name>
</gene>
<dbReference type="EMBL" id="BAAFRS010000260">
    <property type="protein sequence ID" value="GAB1225752.1"/>
    <property type="molecule type" value="Genomic_DNA"/>
</dbReference>
<comment type="caution">
    <text evidence="1">The sequence shown here is derived from an EMBL/GenBank/DDBJ whole genome shotgun (WGS) entry which is preliminary data.</text>
</comment>
<proteinExistence type="predicted"/>
<evidence type="ECO:0000313" key="1">
    <source>
        <dbReference type="EMBL" id="GAB1225752.1"/>
    </source>
</evidence>
<accession>A0ABQ0DSK0</accession>
<protein>
    <recommendedName>
        <fullName evidence="3">Leucine-rich repeat containing protein</fullName>
    </recommendedName>
</protein>
<reference evidence="1 2" key="1">
    <citation type="journal article" date="2019" name="PLoS Negl. Trop. Dis.">
        <title>Whole genome sequencing of Entamoeba nuttalli reveals mammalian host-related molecular signatures and a novel octapeptide-repeat surface protein.</title>
        <authorList>
            <person name="Tanaka M."/>
            <person name="Makiuchi T."/>
            <person name="Komiyama T."/>
            <person name="Shiina T."/>
            <person name="Osaki K."/>
            <person name="Tachibana H."/>
        </authorList>
    </citation>
    <scope>NUCLEOTIDE SEQUENCE [LARGE SCALE GENOMIC DNA]</scope>
    <source>
        <strain evidence="1 2">P19-061405</strain>
    </source>
</reference>
<dbReference type="Proteomes" id="UP001628156">
    <property type="component" value="Unassembled WGS sequence"/>
</dbReference>